<accession>X1VEV4</accession>
<evidence type="ECO:0000313" key="1">
    <source>
        <dbReference type="EMBL" id="GAJ05270.1"/>
    </source>
</evidence>
<feature type="non-terminal residue" evidence="1">
    <location>
        <position position="1"/>
    </location>
</feature>
<name>X1VEV4_9ZZZZ</name>
<protein>
    <submittedName>
        <fullName evidence="1">Uncharacterized protein</fullName>
    </submittedName>
</protein>
<comment type="caution">
    <text evidence="1">The sequence shown here is derived from an EMBL/GenBank/DDBJ whole genome shotgun (WGS) entry which is preliminary data.</text>
</comment>
<gene>
    <name evidence="1" type="ORF">S12H4_44944</name>
</gene>
<reference evidence="1" key="1">
    <citation type="journal article" date="2014" name="Front. Microbiol.">
        <title>High frequency of phylogenetically diverse reductive dehalogenase-homologous genes in deep subseafloor sedimentary metagenomes.</title>
        <authorList>
            <person name="Kawai M."/>
            <person name="Futagami T."/>
            <person name="Toyoda A."/>
            <person name="Takaki Y."/>
            <person name="Nishi S."/>
            <person name="Hori S."/>
            <person name="Arai W."/>
            <person name="Tsubouchi T."/>
            <person name="Morono Y."/>
            <person name="Uchiyama I."/>
            <person name="Ito T."/>
            <person name="Fujiyama A."/>
            <person name="Inagaki F."/>
            <person name="Takami H."/>
        </authorList>
    </citation>
    <scope>NUCLEOTIDE SEQUENCE</scope>
    <source>
        <strain evidence="1">Expedition CK06-06</strain>
    </source>
</reference>
<sequence length="47" mass="5674">SMIGLHGDLRLRINNAKIFYQWVIAGNKIWTRQDIKDWIMSLLFSYF</sequence>
<organism evidence="1">
    <name type="scientific">marine sediment metagenome</name>
    <dbReference type="NCBI Taxonomy" id="412755"/>
    <lineage>
        <taxon>unclassified sequences</taxon>
        <taxon>metagenomes</taxon>
        <taxon>ecological metagenomes</taxon>
    </lineage>
</organism>
<dbReference type="EMBL" id="BARW01027738">
    <property type="protein sequence ID" value="GAJ05270.1"/>
    <property type="molecule type" value="Genomic_DNA"/>
</dbReference>
<dbReference type="AlphaFoldDB" id="X1VEV4"/>
<proteinExistence type="predicted"/>